<evidence type="ECO:0000313" key="10">
    <source>
        <dbReference type="EMBL" id="KAK0054716.1"/>
    </source>
</evidence>
<keyword evidence="5" id="KW-0732">Signal</keyword>
<protein>
    <recommendedName>
        <fullName evidence="3">ER membrane protein complex subunit 10</fullName>
    </recommendedName>
</protein>
<evidence type="ECO:0000313" key="11">
    <source>
        <dbReference type="Proteomes" id="UP001233172"/>
    </source>
</evidence>
<evidence type="ECO:0000256" key="4">
    <source>
        <dbReference type="ARBA" id="ARBA00022692"/>
    </source>
</evidence>
<evidence type="ECO:0000256" key="5">
    <source>
        <dbReference type="ARBA" id="ARBA00022729"/>
    </source>
</evidence>
<dbReference type="Pfam" id="PF21203">
    <property type="entry name" value="ECM10"/>
    <property type="match status" value="1"/>
</dbReference>
<dbReference type="PANTHER" id="PTHR21397:SF4">
    <property type="entry name" value="ER MEMBRANE PROTEIN COMPLEX SUBUNIT 10"/>
    <property type="match status" value="1"/>
</dbReference>
<accession>A0AAD8BHK0</accession>
<dbReference type="GO" id="GO:0072546">
    <property type="term" value="C:EMC complex"/>
    <property type="evidence" value="ECO:0007669"/>
    <property type="project" value="TreeGrafter"/>
</dbReference>
<keyword evidence="8 9" id="KW-0472">Membrane</keyword>
<name>A0AAD8BHK0_BIOPF</name>
<gene>
    <name evidence="10" type="ORF">Bpfe_015813</name>
</gene>
<comment type="subcellular location">
    <subcellularLocation>
        <location evidence="1">Endoplasmic reticulum membrane</location>
        <topology evidence="1">Single-pass type I membrane protein</topology>
    </subcellularLocation>
</comment>
<keyword evidence="7 9" id="KW-1133">Transmembrane helix</keyword>
<dbReference type="Proteomes" id="UP001233172">
    <property type="component" value="Unassembled WGS sequence"/>
</dbReference>
<evidence type="ECO:0000256" key="1">
    <source>
        <dbReference type="ARBA" id="ARBA00004115"/>
    </source>
</evidence>
<organism evidence="10 11">
    <name type="scientific">Biomphalaria pfeifferi</name>
    <name type="common">Bloodfluke planorb</name>
    <name type="synonym">Freshwater snail</name>
    <dbReference type="NCBI Taxonomy" id="112525"/>
    <lineage>
        <taxon>Eukaryota</taxon>
        <taxon>Metazoa</taxon>
        <taxon>Spiralia</taxon>
        <taxon>Lophotrochozoa</taxon>
        <taxon>Mollusca</taxon>
        <taxon>Gastropoda</taxon>
        <taxon>Heterobranchia</taxon>
        <taxon>Euthyneura</taxon>
        <taxon>Panpulmonata</taxon>
        <taxon>Hygrophila</taxon>
        <taxon>Lymnaeoidea</taxon>
        <taxon>Planorbidae</taxon>
        <taxon>Biomphalaria</taxon>
    </lineage>
</organism>
<reference evidence="10" key="2">
    <citation type="submission" date="2023-04" db="EMBL/GenBank/DDBJ databases">
        <authorList>
            <person name="Bu L."/>
            <person name="Lu L."/>
            <person name="Laidemitt M.R."/>
            <person name="Zhang S.M."/>
            <person name="Mutuku M."/>
            <person name="Mkoji G."/>
            <person name="Steinauer M."/>
            <person name="Loker E.S."/>
        </authorList>
    </citation>
    <scope>NUCLEOTIDE SEQUENCE</scope>
    <source>
        <strain evidence="10">KasaAsao</strain>
        <tissue evidence="10">Whole Snail</tissue>
    </source>
</reference>
<dbReference type="PANTHER" id="PTHR21397">
    <property type="entry name" value="CHROMATIN COMPLEXES SUBUNIT BAP18-RELATED"/>
    <property type="match status" value="1"/>
</dbReference>
<dbReference type="AlphaFoldDB" id="A0AAD8BHK0"/>
<evidence type="ECO:0000256" key="3">
    <source>
        <dbReference type="ARBA" id="ARBA00020105"/>
    </source>
</evidence>
<reference evidence="10" key="1">
    <citation type="journal article" date="2023" name="PLoS Negl. Trop. Dis.">
        <title>A genome sequence for Biomphalaria pfeifferi, the major vector snail for the human-infecting parasite Schistosoma mansoni.</title>
        <authorList>
            <person name="Bu L."/>
            <person name="Lu L."/>
            <person name="Laidemitt M.R."/>
            <person name="Zhang S.M."/>
            <person name="Mutuku M."/>
            <person name="Mkoji G."/>
            <person name="Steinauer M."/>
            <person name="Loker E.S."/>
        </authorList>
    </citation>
    <scope>NUCLEOTIDE SEQUENCE</scope>
    <source>
        <strain evidence="10">KasaAsao</strain>
    </source>
</reference>
<comment type="caution">
    <text evidence="10">The sequence shown here is derived from an EMBL/GenBank/DDBJ whole genome shotgun (WGS) entry which is preliminary data.</text>
</comment>
<feature type="transmembrane region" description="Helical" evidence="9">
    <location>
        <begin position="6"/>
        <end position="26"/>
    </location>
</feature>
<keyword evidence="6" id="KW-0256">Endoplasmic reticulum</keyword>
<feature type="non-terminal residue" evidence="10">
    <location>
        <position position="207"/>
    </location>
</feature>
<dbReference type="EMBL" id="JASAOG010000075">
    <property type="protein sequence ID" value="KAK0054716.1"/>
    <property type="molecule type" value="Genomic_DNA"/>
</dbReference>
<keyword evidence="4 9" id="KW-0812">Transmembrane</keyword>
<evidence type="ECO:0000256" key="8">
    <source>
        <dbReference type="ARBA" id="ARBA00023136"/>
    </source>
</evidence>
<evidence type="ECO:0000256" key="6">
    <source>
        <dbReference type="ARBA" id="ARBA00022824"/>
    </source>
</evidence>
<proteinExistence type="inferred from homology"/>
<evidence type="ECO:0000256" key="9">
    <source>
        <dbReference type="SAM" id="Phobius"/>
    </source>
</evidence>
<sequence>MASSMGFILGLSCSVYFYAVIVVGILTEDEFEGSRTLPIEHSFSSGTKDFTKHGTIIIQSLKGNKAQFTPGSILTSKEIELLRSAAKTNGLYRVRIPTKVSGDNTVYVSAATKACSILESGLEEEITINFDQSGEVLGVSVGTKIPACTGLEVPDANLTTWKTVVEIASTVSGPIPDTQTYIEKIKRDEQEKLKNQDGDNRSFLGKY</sequence>
<evidence type="ECO:0000256" key="7">
    <source>
        <dbReference type="ARBA" id="ARBA00022989"/>
    </source>
</evidence>
<evidence type="ECO:0000256" key="2">
    <source>
        <dbReference type="ARBA" id="ARBA00007695"/>
    </source>
</evidence>
<comment type="similarity">
    <text evidence="2">Belongs to the EMC10 family.</text>
</comment>
<dbReference type="CDD" id="cd22209">
    <property type="entry name" value="EMC10"/>
    <property type="match status" value="1"/>
</dbReference>
<keyword evidence="11" id="KW-1185">Reference proteome</keyword>